<dbReference type="RefSeq" id="WP_215533697.1">
    <property type="nucleotide sequence ID" value="NZ_AP023321.1"/>
</dbReference>
<evidence type="ECO:0000313" key="2">
    <source>
        <dbReference type="EMBL" id="BCI60360.1"/>
    </source>
</evidence>
<evidence type="ECO:0000259" key="1">
    <source>
        <dbReference type="PROSITE" id="PS50853"/>
    </source>
</evidence>
<dbReference type="InterPro" id="IPR036116">
    <property type="entry name" value="FN3_sf"/>
</dbReference>
<sequence>MERKNYFEMLGLDFDPPERNERKMQLALDNWKKRMEDMLANETIATRRTAISDELSQYNAISDLLKDTKLRNQEARALKEQRIQQLEKLIDILLMGQSGTMEVTGAQIRNVSLKLKLSIKTVEEIYKKKGFEIQKRNATISLNEAFLSTVIFNNICDKLDQLRKMTIPQYPWTSNVTDLYDLACFLSGGGEEDRTSFHRKRTAELHGIMDSWSARLASDMSAQGHLLADLFTAGTSQVFDSEANRKKYDQSLERNKLKEFFALLKSAPEDFKRDRYFADTCIGTIQKSFPDYNLALALYNQEAGIAQDPYEPIEALIHVSCGVCHTPAQFRTHEEAEKARCAACGASLYTQCPKCGRKVPTSADRCLCNFQLSEMQFFEDYLKAAQFALKEMDLSEARRQLSLAENAYPGHPKLASLQKQVKEESDRYQKPLDELQALIAGNLFSQAQKKLHLIASTMPQLRLDTQRKLIQEKLEEAKRRMPLPSISPADAANRCMEVLRIVKDYQPALDQLRSYPPRMPQNLQAATQNTSKLICILSWTAAGDSGVTYQVVRKKNGIPSQYSDGEILAKDLNALEYRDESIQPGVSYGYGVFACRYGVYSPAATCEVVNYSELDESKLEAVSENGRCCFRWSLPTNCQGVRILRAQNAIPGEAPGRDATVVVSGASTNFEDCNVQNNVRYGYRLQCIYPYQNGFRFSRGITTMLMPEAAPVAVQNVTIQMRGKTATVSWKNVENVRRMILIREVKNSVSRDQIGKLFHMSDLLSVLGRGKAFASATNTDGSCQFELPPHTSCNLAIVSASSSKGVISDIIRVSSVEKCEINRSETRIENNMLKIVLQKLPMYLEAIHYIAAVKTGPSIPWAAQEDAKERNLLMISRSNYEKDGMIVVNRLPEENLYISVIGQYKMPNGTVVYSEPSRIKLSNKPKEKISYHLEWASAGFFSSRKKPKNCKLIVQSDAPEIPQMKLVYRSDGHIPMKLQDPKTVVLHLIPESENGLSNGKYVYSFPDSTWESIDPKTEIRLMISDNDRAEYEVVCSDLSSLKVPQS</sequence>
<evidence type="ECO:0000313" key="3">
    <source>
        <dbReference type="Proteomes" id="UP000593890"/>
    </source>
</evidence>
<feature type="domain" description="Fibronectin type-III" evidence="1">
    <location>
        <begin position="519"/>
        <end position="615"/>
    </location>
</feature>
<name>A0A7I8D0P9_9FIRM</name>
<dbReference type="InterPro" id="IPR003961">
    <property type="entry name" value="FN3_dom"/>
</dbReference>
<dbReference type="SUPFAM" id="SSF49265">
    <property type="entry name" value="Fibronectin type III"/>
    <property type="match status" value="1"/>
</dbReference>
<organism evidence="2 3">
    <name type="scientific">Solibaculum mannosilyticum</name>
    <dbReference type="NCBI Taxonomy" id="2780922"/>
    <lineage>
        <taxon>Bacteria</taxon>
        <taxon>Bacillati</taxon>
        <taxon>Bacillota</taxon>
        <taxon>Clostridia</taxon>
        <taxon>Eubacteriales</taxon>
        <taxon>Oscillospiraceae</taxon>
        <taxon>Solibaculum</taxon>
    </lineage>
</organism>
<keyword evidence="3" id="KW-1185">Reference proteome</keyword>
<dbReference type="Gene3D" id="2.60.40.10">
    <property type="entry name" value="Immunoglobulins"/>
    <property type="match status" value="1"/>
</dbReference>
<gene>
    <name evidence="2" type="ORF">C12CBH8_09990</name>
</gene>
<dbReference type="AlphaFoldDB" id="A0A7I8D0P9"/>
<dbReference type="PROSITE" id="PS50853">
    <property type="entry name" value="FN3"/>
    <property type="match status" value="1"/>
</dbReference>
<dbReference type="InterPro" id="IPR013783">
    <property type="entry name" value="Ig-like_fold"/>
</dbReference>
<reference evidence="3" key="1">
    <citation type="submission" date="2020-07" db="EMBL/GenBank/DDBJ databases">
        <title>Complete genome sequencing of Clostridia bacterium strain 12CBH8.</title>
        <authorList>
            <person name="Sakamoto M."/>
            <person name="Murakami T."/>
            <person name="Mori H."/>
        </authorList>
    </citation>
    <scope>NUCLEOTIDE SEQUENCE [LARGE SCALE GENOMIC DNA]</scope>
    <source>
        <strain evidence="3">12CBH8</strain>
    </source>
</reference>
<accession>A0A7I8D0P9</accession>
<dbReference type="Proteomes" id="UP000593890">
    <property type="component" value="Chromosome"/>
</dbReference>
<proteinExistence type="predicted"/>
<dbReference type="EMBL" id="AP023321">
    <property type="protein sequence ID" value="BCI60360.1"/>
    <property type="molecule type" value="Genomic_DNA"/>
</dbReference>
<dbReference type="KEGG" id="sman:C12CBH8_09990"/>
<protein>
    <recommendedName>
        <fullName evidence="1">Fibronectin type-III domain-containing protein</fullName>
    </recommendedName>
</protein>